<evidence type="ECO:0000259" key="5">
    <source>
        <dbReference type="Pfam" id="PF04542"/>
    </source>
</evidence>
<dbReference type="PANTHER" id="PTHR43133">
    <property type="entry name" value="RNA POLYMERASE ECF-TYPE SIGMA FACTO"/>
    <property type="match status" value="1"/>
</dbReference>
<dbReference type="PANTHER" id="PTHR43133:SF53">
    <property type="entry name" value="ECF RNA POLYMERASE SIGMA-E FACTOR"/>
    <property type="match status" value="1"/>
</dbReference>
<proteinExistence type="inferred from homology"/>
<accession>M7PFK9</accession>
<dbReference type="OrthoDB" id="9780326at2"/>
<gene>
    <name evidence="7" type="ORF">MPL1_09020</name>
</gene>
<dbReference type="GO" id="GO:0006352">
    <property type="term" value="P:DNA-templated transcription initiation"/>
    <property type="evidence" value="ECO:0007669"/>
    <property type="project" value="InterPro"/>
</dbReference>
<dbReference type="InterPro" id="IPR036388">
    <property type="entry name" value="WH-like_DNA-bd_sf"/>
</dbReference>
<dbReference type="RefSeq" id="WP_009726776.1">
    <property type="nucleotide sequence ID" value="NZ_APHR01000046.1"/>
</dbReference>
<dbReference type="EMBL" id="APHR01000046">
    <property type="protein sequence ID" value="EMR12690.1"/>
    <property type="molecule type" value="Genomic_DNA"/>
</dbReference>
<evidence type="ECO:0000256" key="1">
    <source>
        <dbReference type="ARBA" id="ARBA00010641"/>
    </source>
</evidence>
<keyword evidence="3" id="KW-0731">Sigma factor</keyword>
<dbReference type="GO" id="GO:0016987">
    <property type="term" value="F:sigma factor activity"/>
    <property type="evidence" value="ECO:0007669"/>
    <property type="project" value="UniProtKB-KW"/>
</dbReference>
<keyword evidence="8" id="KW-1185">Reference proteome</keyword>
<dbReference type="InterPro" id="IPR014284">
    <property type="entry name" value="RNA_pol_sigma-70_dom"/>
</dbReference>
<dbReference type="InterPro" id="IPR013324">
    <property type="entry name" value="RNA_pol_sigma_r3/r4-like"/>
</dbReference>
<keyword evidence="4" id="KW-0804">Transcription</keyword>
<sequence length="202" mass="23003">MSSKGELTEAELVAALKQGKREAFQQLVGAYHNTMLVVARAIIGEAFADEVVQDAWETIISAIHGFEGRSSLRSWLITIVSNRAKTRLKREKRFESLDEDWQDPDERNFNDRGWLTRDPADWNLDTPEAILASEQLRDVILHCLEQLPEKQRAVLTLVDIEGLDFEQICHILDISSSNVRVLLHRARLSLRHAISGYQQSAN</sequence>
<feature type="domain" description="RNA polymerase sigma-70 region 2" evidence="5">
    <location>
        <begin position="27"/>
        <end position="93"/>
    </location>
</feature>
<dbReference type="InterPro" id="IPR013249">
    <property type="entry name" value="RNA_pol_sigma70_r4_t2"/>
</dbReference>
<dbReference type="Gene3D" id="1.10.10.10">
    <property type="entry name" value="Winged helix-like DNA-binding domain superfamily/Winged helix DNA-binding domain"/>
    <property type="match status" value="1"/>
</dbReference>
<comment type="caution">
    <text evidence="7">The sequence shown here is derived from an EMBL/GenBank/DDBJ whole genome shotgun (WGS) entry which is preliminary data.</text>
</comment>
<dbReference type="Pfam" id="PF04542">
    <property type="entry name" value="Sigma70_r2"/>
    <property type="match status" value="1"/>
</dbReference>
<evidence type="ECO:0000256" key="3">
    <source>
        <dbReference type="ARBA" id="ARBA00023082"/>
    </source>
</evidence>
<dbReference type="SUPFAM" id="SSF88946">
    <property type="entry name" value="Sigma2 domain of RNA polymerase sigma factors"/>
    <property type="match status" value="1"/>
</dbReference>
<dbReference type="InterPro" id="IPR013325">
    <property type="entry name" value="RNA_pol_sigma_r2"/>
</dbReference>
<dbReference type="Gene3D" id="1.10.1740.10">
    <property type="match status" value="1"/>
</dbReference>
<dbReference type="STRING" id="1286106.MPL1_09020"/>
<dbReference type="PATRIC" id="fig|1286106.3.peg.1811"/>
<dbReference type="GO" id="GO:0003677">
    <property type="term" value="F:DNA binding"/>
    <property type="evidence" value="ECO:0007669"/>
    <property type="project" value="InterPro"/>
</dbReference>
<dbReference type="InterPro" id="IPR039425">
    <property type="entry name" value="RNA_pol_sigma-70-like"/>
</dbReference>
<dbReference type="NCBIfam" id="TIGR02937">
    <property type="entry name" value="sigma70-ECF"/>
    <property type="match status" value="1"/>
</dbReference>
<protein>
    <submittedName>
        <fullName evidence="7">RNA polymerase sigma factor RpoE</fullName>
    </submittedName>
</protein>
<keyword evidence="2" id="KW-0805">Transcription regulation</keyword>
<reference evidence="7 8" key="1">
    <citation type="journal article" date="2013" name="Genome Announc.">
        <title>Draft Genome Sequence of Methylophaga lonarensis MPLT, a Haloalkaliphilic (Non-Methane-Utilizing) Methylotroph.</title>
        <authorList>
            <person name="Shetty S.A."/>
            <person name="Marathe N.P."/>
            <person name="Munot H."/>
            <person name="Antony C.P."/>
            <person name="Dhotre D.P."/>
            <person name="Murrell J.C."/>
            <person name="Shouche Y.S."/>
        </authorList>
    </citation>
    <scope>NUCLEOTIDE SEQUENCE [LARGE SCALE GENOMIC DNA]</scope>
    <source>
        <strain evidence="7 8">MPL</strain>
    </source>
</reference>
<evidence type="ECO:0000313" key="7">
    <source>
        <dbReference type="EMBL" id="EMR12690.1"/>
    </source>
</evidence>
<evidence type="ECO:0000313" key="8">
    <source>
        <dbReference type="Proteomes" id="UP000012019"/>
    </source>
</evidence>
<dbReference type="eggNOG" id="COG1595">
    <property type="taxonomic scope" value="Bacteria"/>
</dbReference>
<dbReference type="Proteomes" id="UP000012019">
    <property type="component" value="Unassembled WGS sequence"/>
</dbReference>
<feature type="domain" description="RNA polymerase sigma factor 70 region 4 type 2" evidence="6">
    <location>
        <begin position="138"/>
        <end position="190"/>
    </location>
</feature>
<evidence type="ECO:0000259" key="6">
    <source>
        <dbReference type="Pfam" id="PF08281"/>
    </source>
</evidence>
<dbReference type="AlphaFoldDB" id="M7PFK9"/>
<evidence type="ECO:0000256" key="4">
    <source>
        <dbReference type="ARBA" id="ARBA00023163"/>
    </source>
</evidence>
<comment type="similarity">
    <text evidence="1">Belongs to the sigma-70 factor family. ECF subfamily.</text>
</comment>
<dbReference type="InterPro" id="IPR007627">
    <property type="entry name" value="RNA_pol_sigma70_r2"/>
</dbReference>
<name>M7PFK9_9GAMM</name>
<evidence type="ECO:0000256" key="2">
    <source>
        <dbReference type="ARBA" id="ARBA00023015"/>
    </source>
</evidence>
<dbReference type="Pfam" id="PF08281">
    <property type="entry name" value="Sigma70_r4_2"/>
    <property type="match status" value="1"/>
</dbReference>
<dbReference type="SUPFAM" id="SSF88659">
    <property type="entry name" value="Sigma3 and sigma4 domains of RNA polymerase sigma factors"/>
    <property type="match status" value="1"/>
</dbReference>
<organism evidence="7 8">
    <name type="scientific">Methylophaga lonarensis MPL</name>
    <dbReference type="NCBI Taxonomy" id="1286106"/>
    <lineage>
        <taxon>Bacteria</taxon>
        <taxon>Pseudomonadati</taxon>
        <taxon>Pseudomonadota</taxon>
        <taxon>Gammaproteobacteria</taxon>
        <taxon>Thiotrichales</taxon>
        <taxon>Piscirickettsiaceae</taxon>
        <taxon>Methylophaga</taxon>
    </lineage>
</organism>
<dbReference type="CDD" id="cd06171">
    <property type="entry name" value="Sigma70_r4"/>
    <property type="match status" value="1"/>
</dbReference>